<accession>A0A099KR74</accession>
<dbReference type="SUPFAM" id="SSF53850">
    <property type="entry name" value="Periplasmic binding protein-like II"/>
    <property type="match status" value="1"/>
</dbReference>
<evidence type="ECO:0000313" key="2">
    <source>
        <dbReference type="EMBL" id="KGJ93259.1"/>
    </source>
</evidence>
<organism evidence="2 3">
    <name type="scientific">Colwellia psychrerythraea</name>
    <name type="common">Vibrio psychroerythus</name>
    <dbReference type="NCBI Taxonomy" id="28229"/>
    <lineage>
        <taxon>Bacteria</taxon>
        <taxon>Pseudomonadati</taxon>
        <taxon>Pseudomonadota</taxon>
        <taxon>Gammaproteobacteria</taxon>
        <taxon>Alteromonadales</taxon>
        <taxon>Colwelliaceae</taxon>
        <taxon>Colwellia</taxon>
    </lineage>
</organism>
<feature type="domain" description="Solute-binding protein family 3/N-terminal" evidence="1">
    <location>
        <begin position="50"/>
        <end position="178"/>
    </location>
</feature>
<name>A0A099KR74_COLPS</name>
<sequence precursor="true">MTTEVIQFKILISVINHKPRCRISMKISLLIIFLLFSSLVQSDEAELNVVTEDWPPFIVKGKKVSGIVTHNIREILSYTDIKYSIDIYPWARSFHLATSKSDVLIYSIYKTKQRESKFHWFCPIYQSTPIHAYKLASNDINIDSLEALKTSVVGIMRGDNSHNYFLQKGFQEGVNLDISSNEEANIKKLIKGRVDVVIQSQESLNYRLELLGAKALMLISGLEISKDESAEHCMALSLDTNTETIKKIRKGFKLWQRTQL</sequence>
<reference evidence="2 3" key="1">
    <citation type="submission" date="2014-08" db="EMBL/GenBank/DDBJ databases">
        <title>Genomic and Phenotypic Diversity of Colwellia psychrerythraea strains from Disparate Marine Basins.</title>
        <authorList>
            <person name="Techtmann S.M."/>
            <person name="Stelling S.C."/>
            <person name="Utturkar S.M."/>
            <person name="Alshibli N."/>
            <person name="Harris A."/>
            <person name="Brown S.D."/>
            <person name="Hazen T.C."/>
        </authorList>
    </citation>
    <scope>NUCLEOTIDE SEQUENCE [LARGE SCALE GENOMIC DNA]</scope>
    <source>
        <strain evidence="2 3">ND2E</strain>
    </source>
</reference>
<dbReference type="Pfam" id="PF00497">
    <property type="entry name" value="SBP_bac_3"/>
    <property type="match status" value="1"/>
</dbReference>
<dbReference type="AlphaFoldDB" id="A0A099KR74"/>
<dbReference type="PANTHER" id="PTHR38834:SF3">
    <property type="entry name" value="SOLUTE-BINDING PROTEIN FAMILY 3_N-TERMINAL DOMAIN-CONTAINING PROTEIN"/>
    <property type="match status" value="1"/>
</dbReference>
<dbReference type="Proteomes" id="UP000029843">
    <property type="component" value="Unassembled WGS sequence"/>
</dbReference>
<evidence type="ECO:0000313" key="3">
    <source>
        <dbReference type="Proteomes" id="UP000029843"/>
    </source>
</evidence>
<proteinExistence type="predicted"/>
<dbReference type="PANTHER" id="PTHR38834">
    <property type="entry name" value="PERIPLASMIC SUBSTRATE BINDING PROTEIN FAMILY 3"/>
    <property type="match status" value="1"/>
</dbReference>
<comment type="caution">
    <text evidence="2">The sequence shown here is derived from an EMBL/GenBank/DDBJ whole genome shotgun (WGS) entry which is preliminary data.</text>
</comment>
<dbReference type="PATRIC" id="fig|28229.4.peg.1764"/>
<gene>
    <name evidence="2" type="ORF">ND2E_2725</name>
</gene>
<dbReference type="EMBL" id="JQED01000015">
    <property type="protein sequence ID" value="KGJ93259.1"/>
    <property type="molecule type" value="Genomic_DNA"/>
</dbReference>
<evidence type="ECO:0000259" key="1">
    <source>
        <dbReference type="Pfam" id="PF00497"/>
    </source>
</evidence>
<dbReference type="InterPro" id="IPR001638">
    <property type="entry name" value="Solute-binding_3/MltF_N"/>
</dbReference>
<protein>
    <submittedName>
        <fullName evidence="2">ABC-type transporter, periplasmic subunit family 3</fullName>
    </submittedName>
</protein>
<dbReference type="Gene3D" id="3.40.190.10">
    <property type="entry name" value="Periplasmic binding protein-like II"/>
    <property type="match status" value="2"/>
</dbReference>